<name>A0A2S9K3I1_9BURK</name>
<accession>A0A2S9K3I1</accession>
<feature type="transmembrane region" description="Helical" evidence="1">
    <location>
        <begin position="208"/>
        <end position="228"/>
    </location>
</feature>
<keyword evidence="1" id="KW-0472">Membrane</keyword>
<feature type="transmembrane region" description="Helical" evidence="1">
    <location>
        <begin position="114"/>
        <end position="132"/>
    </location>
</feature>
<dbReference type="OrthoDB" id="9780818at2"/>
<proteinExistence type="predicted"/>
<keyword evidence="4" id="KW-1185">Reference proteome</keyword>
<gene>
    <name evidence="3" type="ORF">C6P64_11610</name>
</gene>
<feature type="transmembrane region" description="Helical" evidence="1">
    <location>
        <begin position="271"/>
        <end position="290"/>
    </location>
</feature>
<protein>
    <submittedName>
        <fullName evidence="3">VanZ family protein</fullName>
    </submittedName>
</protein>
<dbReference type="Proteomes" id="UP000238589">
    <property type="component" value="Unassembled WGS sequence"/>
</dbReference>
<comment type="caution">
    <text evidence="3">The sequence shown here is derived from an EMBL/GenBank/DDBJ whole genome shotgun (WGS) entry which is preliminary data.</text>
</comment>
<dbReference type="PANTHER" id="PTHR28008:SF1">
    <property type="entry name" value="DOMAIN PROTEIN, PUTATIVE (AFU_ORTHOLOGUE AFUA_3G10980)-RELATED"/>
    <property type="match status" value="1"/>
</dbReference>
<reference evidence="3 4" key="1">
    <citation type="submission" date="2018-03" db="EMBL/GenBank/DDBJ databases">
        <title>Comparative genomics illustrates the genes involved in a hyperalkaliphilic mechanisms of Serpentinomonas isolated from highly-alkaline calcium-rich serpentinized springs.</title>
        <authorList>
            <person name="Suzuki S."/>
            <person name="Ishii S."/>
            <person name="Walworth N."/>
            <person name="Bird L."/>
            <person name="Kuenen J.G."/>
            <person name="Nealson K.H."/>
        </authorList>
    </citation>
    <scope>NUCLEOTIDE SEQUENCE [LARGE SCALE GENOMIC DNA]</scope>
    <source>
        <strain evidence="3 4">P1</strain>
    </source>
</reference>
<keyword evidence="1" id="KW-0812">Transmembrane</keyword>
<dbReference type="PANTHER" id="PTHR28008">
    <property type="entry name" value="DOMAIN PROTEIN, PUTATIVE (AFU_ORTHOLOGUE AFUA_3G10980)-RELATED"/>
    <property type="match status" value="1"/>
</dbReference>
<feature type="transmembrane region" description="Helical" evidence="1">
    <location>
        <begin position="342"/>
        <end position="360"/>
    </location>
</feature>
<evidence type="ECO:0000256" key="1">
    <source>
        <dbReference type="SAM" id="Phobius"/>
    </source>
</evidence>
<evidence type="ECO:0000313" key="4">
    <source>
        <dbReference type="Proteomes" id="UP000238589"/>
    </source>
</evidence>
<feature type="transmembrane region" description="Helical" evidence="1">
    <location>
        <begin position="297"/>
        <end position="315"/>
    </location>
</feature>
<dbReference type="AlphaFoldDB" id="A0A2S9K3I1"/>
<sequence>MPASRRTIAAPLALCWLVLIVHASLYPFSGWRSQDMLPWAYLSAPWSPYWTGFDVGLNLLGYLPLGFLFVLALARSGRTRWAWLFGLLGPALLSLLLEGLQSYLPQRVPSRLDLLLNAAGGVIGALLALLFLRWRLIARWNRFRADWLSHEPPAGYVLLLLWPLALLYPTPLPYGLGQVWERALSALGIWLQDTPFEQWLPVQADAPALSPLVQALAVALSLWAPLLLGFAQLPLLRQRLWLILAWGLVAPAVGALSAALTYGPSRAWDGFTPPICLGLGLASALALAGLPLSRRASAVLLLLALGLALGLLNGAPESPYFAVSLGAWSQGPFTRIHGLSQWLGWLWPYAALGVGLRLALCMPSHHYNAQA</sequence>
<evidence type="ECO:0000259" key="2">
    <source>
        <dbReference type="Pfam" id="PF04892"/>
    </source>
</evidence>
<feature type="transmembrane region" description="Helical" evidence="1">
    <location>
        <begin position="55"/>
        <end position="74"/>
    </location>
</feature>
<feature type="transmembrane region" description="Helical" evidence="1">
    <location>
        <begin position="81"/>
        <end position="102"/>
    </location>
</feature>
<feature type="transmembrane region" description="Helical" evidence="1">
    <location>
        <begin position="153"/>
        <end position="170"/>
    </location>
</feature>
<feature type="transmembrane region" description="Helical" evidence="1">
    <location>
        <begin position="240"/>
        <end position="259"/>
    </location>
</feature>
<keyword evidence="1" id="KW-1133">Transmembrane helix</keyword>
<dbReference type="Pfam" id="PF04892">
    <property type="entry name" value="VanZ"/>
    <property type="match status" value="1"/>
</dbReference>
<feature type="domain" description="VanZ-like" evidence="2">
    <location>
        <begin position="21"/>
        <end position="131"/>
    </location>
</feature>
<dbReference type="EMBL" id="PVLQ01000039">
    <property type="protein sequence ID" value="PRD65030.1"/>
    <property type="molecule type" value="Genomic_DNA"/>
</dbReference>
<dbReference type="RefSeq" id="WP_105748731.1">
    <property type="nucleotide sequence ID" value="NZ_PVLQ01000039.1"/>
</dbReference>
<organism evidence="3 4">
    <name type="scientific">Malikia granosa</name>
    <dbReference type="NCBI Taxonomy" id="263067"/>
    <lineage>
        <taxon>Bacteria</taxon>
        <taxon>Pseudomonadati</taxon>
        <taxon>Pseudomonadota</taxon>
        <taxon>Betaproteobacteria</taxon>
        <taxon>Burkholderiales</taxon>
        <taxon>Comamonadaceae</taxon>
        <taxon>Malikia</taxon>
    </lineage>
</organism>
<evidence type="ECO:0000313" key="3">
    <source>
        <dbReference type="EMBL" id="PRD65030.1"/>
    </source>
</evidence>
<dbReference type="InterPro" id="IPR006976">
    <property type="entry name" value="VanZ-like"/>
</dbReference>